<accession>A0A091CU73</accession>
<reference evidence="1 2" key="1">
    <citation type="submission" date="2013-11" db="EMBL/GenBank/DDBJ databases">
        <title>The Damaraland mole rat (Fukomys damarensis) genome and evolution of African mole rats.</title>
        <authorList>
            <person name="Gladyshev V.N."/>
            <person name="Fang X."/>
        </authorList>
    </citation>
    <scope>NUCLEOTIDE SEQUENCE [LARGE SCALE GENOMIC DNA]</scope>
    <source>
        <tissue evidence="1">Liver</tissue>
    </source>
</reference>
<sequence>MATAQVVFIHLSASASLPPACAKEGFEFILLSPRGDDPGGKEAALAQLTCYVGAPSASKPAKGSLLGPCYDWLQTIDALGACCVEHLVIAEDGLGAFHPAS</sequence>
<keyword evidence="2" id="KW-1185">Reference proteome</keyword>
<dbReference type="AlphaFoldDB" id="A0A091CU73"/>
<evidence type="ECO:0000313" key="1">
    <source>
        <dbReference type="EMBL" id="KFO21140.1"/>
    </source>
</evidence>
<name>A0A091CU73_FUKDA</name>
<protein>
    <submittedName>
        <fullName evidence="1">Uncharacterized protein</fullName>
    </submittedName>
</protein>
<proteinExistence type="predicted"/>
<evidence type="ECO:0000313" key="2">
    <source>
        <dbReference type="Proteomes" id="UP000028990"/>
    </source>
</evidence>
<dbReference type="EMBL" id="KN124472">
    <property type="protein sequence ID" value="KFO21140.1"/>
    <property type="molecule type" value="Genomic_DNA"/>
</dbReference>
<organism evidence="1 2">
    <name type="scientific">Fukomys damarensis</name>
    <name type="common">Damaraland mole rat</name>
    <name type="synonym">Cryptomys damarensis</name>
    <dbReference type="NCBI Taxonomy" id="885580"/>
    <lineage>
        <taxon>Eukaryota</taxon>
        <taxon>Metazoa</taxon>
        <taxon>Chordata</taxon>
        <taxon>Craniata</taxon>
        <taxon>Vertebrata</taxon>
        <taxon>Euteleostomi</taxon>
        <taxon>Mammalia</taxon>
        <taxon>Eutheria</taxon>
        <taxon>Euarchontoglires</taxon>
        <taxon>Glires</taxon>
        <taxon>Rodentia</taxon>
        <taxon>Hystricomorpha</taxon>
        <taxon>Bathyergidae</taxon>
        <taxon>Fukomys</taxon>
    </lineage>
</organism>
<dbReference type="Proteomes" id="UP000028990">
    <property type="component" value="Unassembled WGS sequence"/>
</dbReference>
<gene>
    <name evidence="1" type="ORF">H920_17493</name>
</gene>